<dbReference type="NCBIfam" id="TIGR02126">
    <property type="entry name" value="phgtail_TP901_1"/>
    <property type="match status" value="1"/>
</dbReference>
<dbReference type="STRING" id="142588.SAMN04488559_11356"/>
<evidence type="ECO:0000313" key="2">
    <source>
        <dbReference type="Proteomes" id="UP000198948"/>
    </source>
</evidence>
<dbReference type="Pfam" id="PF06199">
    <property type="entry name" value="Phage_tail_2"/>
    <property type="match status" value="1"/>
</dbReference>
<dbReference type="RefSeq" id="WP_092652973.1">
    <property type="nucleotide sequence ID" value="NZ_FOHA01000013.1"/>
</dbReference>
<dbReference type="OrthoDB" id="2157094at2"/>
<reference evidence="1 2" key="1">
    <citation type="submission" date="2016-10" db="EMBL/GenBank/DDBJ databases">
        <authorList>
            <person name="de Groot N.N."/>
        </authorList>
    </citation>
    <scope>NUCLEOTIDE SEQUENCE [LARGE SCALE GENOMIC DNA]</scope>
    <source>
        <strain evidence="1 2">DSM 13760</strain>
    </source>
</reference>
<name>A0A1H9TG97_9LACT</name>
<gene>
    <name evidence="1" type="ORF">SAMN04488559_11356</name>
</gene>
<dbReference type="Proteomes" id="UP000198948">
    <property type="component" value="Unassembled WGS sequence"/>
</dbReference>
<dbReference type="AlphaFoldDB" id="A0A1H9TG97"/>
<dbReference type="InterPro" id="IPR011855">
    <property type="entry name" value="Phgtail_TP901_1"/>
</dbReference>
<accession>A0A1H9TG97</accession>
<sequence>MTVQPIEGKKVVYLVQATNAAKGAKALLPGFQTEGTWTREHEALDEQTKSGRILGYGAKTENFELTLYAAPGDAGQEAITNAYDHEEQVKVWRVELQQNADGTYPARFGYSIIQSVAISDADSFAELTVTLPVIGKTQPGTLTDIPEELINLALYGFENPGEKTGELGTEPTAE</sequence>
<organism evidence="1 2">
    <name type="scientific">Isobaculum melis</name>
    <dbReference type="NCBI Taxonomy" id="142588"/>
    <lineage>
        <taxon>Bacteria</taxon>
        <taxon>Bacillati</taxon>
        <taxon>Bacillota</taxon>
        <taxon>Bacilli</taxon>
        <taxon>Lactobacillales</taxon>
        <taxon>Carnobacteriaceae</taxon>
        <taxon>Isobaculum</taxon>
    </lineage>
</organism>
<keyword evidence="2" id="KW-1185">Reference proteome</keyword>
<protein>
    <submittedName>
        <fullName evidence="1">Phage major tail protein, TP901-1 family</fullName>
    </submittedName>
</protein>
<proteinExistence type="predicted"/>
<evidence type="ECO:0000313" key="1">
    <source>
        <dbReference type="EMBL" id="SER96360.1"/>
    </source>
</evidence>
<dbReference type="EMBL" id="FOHA01000013">
    <property type="protein sequence ID" value="SER96360.1"/>
    <property type="molecule type" value="Genomic_DNA"/>
</dbReference>